<name>A0A6L6QRK0_9BURK</name>
<evidence type="ECO:0000313" key="2">
    <source>
        <dbReference type="Proteomes" id="UP000472320"/>
    </source>
</evidence>
<dbReference type="PROSITE" id="PS51257">
    <property type="entry name" value="PROKAR_LIPOPROTEIN"/>
    <property type="match status" value="1"/>
</dbReference>
<dbReference type="InterPro" id="IPR036938">
    <property type="entry name" value="PAP2/HPO_sf"/>
</dbReference>
<dbReference type="AlphaFoldDB" id="A0A6L6QRK0"/>
<dbReference type="InterPro" id="IPR052559">
    <property type="entry name" value="V-haloperoxidase"/>
</dbReference>
<organism evidence="1 2">
    <name type="scientific">Massilia eburnea</name>
    <dbReference type="NCBI Taxonomy" id="1776165"/>
    <lineage>
        <taxon>Bacteria</taxon>
        <taxon>Pseudomonadati</taxon>
        <taxon>Pseudomonadota</taxon>
        <taxon>Betaproteobacteria</taxon>
        <taxon>Burkholderiales</taxon>
        <taxon>Oxalobacteraceae</taxon>
        <taxon>Telluria group</taxon>
        <taxon>Massilia</taxon>
    </lineage>
</organism>
<dbReference type="PANTHER" id="PTHR34599:SF1">
    <property type="entry name" value="PHOSPHATIDIC ACID PHOSPHATASE TYPE 2_HALOPEROXIDASE DOMAIN-CONTAINING PROTEIN"/>
    <property type="match status" value="1"/>
</dbReference>
<comment type="caution">
    <text evidence="1">The sequence shown here is derived from an EMBL/GenBank/DDBJ whole genome shotgun (WGS) entry which is preliminary data.</text>
</comment>
<gene>
    <name evidence="1" type="ORF">GM658_28220</name>
</gene>
<dbReference type="Proteomes" id="UP000472320">
    <property type="component" value="Unassembled WGS sequence"/>
</dbReference>
<dbReference type="Gene3D" id="1.10.606.20">
    <property type="match status" value="1"/>
</dbReference>
<sequence length="450" mass="47569">MVSLSSKDAIMSLLSLASRCARFSSNVALALLAACGGGSGGDSAIVAANVPIQPVALAANHTNAVSYWHDVAVATVNASGAAAATPEEQRTIFNVDMATVSLAMYDASAAIDGRYKLFGPAQSATSSGASIDAAVGAAAYSVLQALFPNRSDQYSNAYVGFLAGLPTGDARDKGIALGTQVARNIVALRADDGRSVALAPYMPGTDPGKYRGSNPVDRFRPSIRPFVLSSNDQFRPPPPPAIASTAYATDFNEVRAYGGIVSIGRTPEQLEMARFHTEPPPFFLTRNFGWFARTTANTADAARLLALIYVASADAIDACFEAKYFYERWRPQSAINLADTDGNDMTDAVPDWAPALPTPPHPEYPAAHGCTAGSLAEVLRQYYGTRSVGFAWDSKATNTTRTYATTDAFIEEVTSARIMGGMHFRTSLAAGTELGAKTSAYILQNKFGPR</sequence>
<protein>
    <submittedName>
        <fullName evidence="1">Phosphatase PAP2 family protein</fullName>
    </submittedName>
</protein>
<accession>A0A6L6QRK0</accession>
<reference evidence="1 2" key="1">
    <citation type="submission" date="2019-11" db="EMBL/GenBank/DDBJ databases">
        <title>Type strains purchased from KCTC, JCM and DSMZ.</title>
        <authorList>
            <person name="Lu H."/>
        </authorList>
    </citation>
    <scope>NUCLEOTIDE SEQUENCE [LARGE SCALE GENOMIC DNA]</scope>
    <source>
        <strain evidence="1 2">JCM 31587</strain>
    </source>
</reference>
<dbReference type="SUPFAM" id="SSF48317">
    <property type="entry name" value="Acid phosphatase/Vanadium-dependent haloperoxidase"/>
    <property type="match status" value="1"/>
</dbReference>
<keyword evidence="2" id="KW-1185">Reference proteome</keyword>
<dbReference type="CDD" id="cd03398">
    <property type="entry name" value="PAP2_haloperoxidase"/>
    <property type="match status" value="1"/>
</dbReference>
<proteinExistence type="predicted"/>
<dbReference type="EMBL" id="WNKX01000049">
    <property type="protein sequence ID" value="MTW14507.1"/>
    <property type="molecule type" value="Genomic_DNA"/>
</dbReference>
<evidence type="ECO:0000313" key="1">
    <source>
        <dbReference type="EMBL" id="MTW14507.1"/>
    </source>
</evidence>
<dbReference type="OrthoDB" id="9771961at2"/>
<dbReference type="PANTHER" id="PTHR34599">
    <property type="entry name" value="PEROXIDASE-RELATED"/>
    <property type="match status" value="1"/>
</dbReference>